<sequence length="125" mass="14540">MFSAKNIVLLTEINGFFDASLLHNYMDVIVFLYGTLKRKVVSINPSAITKNNKKSSPVHSHWLYVKLQVIPLELRTIYLSLDRTGISQSKSFNSNLLKYENQLHRRPSKFFFSNQFFPIFSSTVY</sequence>
<name>A0A1S8KI93_ENTFC</name>
<organism evidence="1 2">
    <name type="scientific">Enterococcus faecium</name>
    <name type="common">Streptococcus faecium</name>
    <dbReference type="NCBI Taxonomy" id="1352"/>
    <lineage>
        <taxon>Bacteria</taxon>
        <taxon>Bacillati</taxon>
        <taxon>Bacillota</taxon>
        <taxon>Bacilli</taxon>
        <taxon>Lactobacillales</taxon>
        <taxon>Enterococcaceae</taxon>
        <taxon>Enterococcus</taxon>
    </lineage>
</organism>
<dbReference type="Proteomes" id="UP000191171">
    <property type="component" value="Unassembled WGS sequence"/>
</dbReference>
<protein>
    <submittedName>
        <fullName evidence="1">Uncharacterized protein</fullName>
    </submittedName>
</protein>
<gene>
    <name evidence="1" type="ORF">B1P95_16380</name>
</gene>
<evidence type="ECO:0000313" key="1">
    <source>
        <dbReference type="EMBL" id="OOL79478.1"/>
    </source>
</evidence>
<dbReference type="EMBL" id="MVGJ01000303">
    <property type="protein sequence ID" value="OOL79478.1"/>
    <property type="molecule type" value="Genomic_DNA"/>
</dbReference>
<comment type="caution">
    <text evidence="1">The sequence shown here is derived from an EMBL/GenBank/DDBJ whole genome shotgun (WGS) entry which is preliminary data.</text>
</comment>
<proteinExistence type="predicted"/>
<evidence type="ECO:0000313" key="2">
    <source>
        <dbReference type="Proteomes" id="UP000191171"/>
    </source>
</evidence>
<reference evidence="1 2" key="1">
    <citation type="submission" date="2017-02" db="EMBL/GenBank/DDBJ databases">
        <title>Clonality and virulence of isolates of VRE in Hematopoietic Stem Cell Transplanted (HSCT) patients.</title>
        <authorList>
            <person name="Marchi A.P."/>
            <person name="Martins R.C."/>
            <person name="Marie S.K."/>
            <person name="Levin A.S."/>
            <person name="Costa S.F."/>
        </authorList>
    </citation>
    <scope>NUCLEOTIDE SEQUENCE [LARGE SCALE GENOMIC DNA]</scope>
    <source>
        <strain evidence="1 2">LIM1759</strain>
    </source>
</reference>
<dbReference type="AlphaFoldDB" id="A0A1S8KI93"/>
<accession>A0A1S8KI93</accession>